<dbReference type="EMBL" id="DSXR01000129">
    <property type="protein sequence ID" value="HGS88623.1"/>
    <property type="molecule type" value="Genomic_DNA"/>
</dbReference>
<reference evidence="2" key="1">
    <citation type="journal article" date="2020" name="mSystems">
        <title>Genome- and Community-Level Interaction Insights into Carbon Utilization and Element Cycling Functions of Hydrothermarchaeota in Hydrothermal Sediment.</title>
        <authorList>
            <person name="Zhou Z."/>
            <person name="Liu Y."/>
            <person name="Xu W."/>
            <person name="Pan J."/>
            <person name="Luo Z.H."/>
            <person name="Li M."/>
        </authorList>
    </citation>
    <scope>NUCLEOTIDE SEQUENCE [LARGE SCALE GENOMIC DNA]</scope>
    <source>
        <strain evidence="2">SpSt-556</strain>
    </source>
</reference>
<evidence type="ECO:0000256" key="1">
    <source>
        <dbReference type="SAM" id="Phobius"/>
    </source>
</evidence>
<protein>
    <submittedName>
        <fullName evidence="2">Uncharacterized protein</fullName>
    </submittedName>
</protein>
<keyword evidence="1" id="KW-0812">Transmembrane</keyword>
<gene>
    <name evidence="2" type="ORF">ENT17_13555</name>
</gene>
<comment type="caution">
    <text evidence="2">The sequence shown here is derived from an EMBL/GenBank/DDBJ whole genome shotgun (WGS) entry which is preliminary data.</text>
</comment>
<proteinExistence type="predicted"/>
<feature type="transmembrane region" description="Helical" evidence="1">
    <location>
        <begin position="70"/>
        <end position="86"/>
    </location>
</feature>
<feature type="transmembrane region" description="Helical" evidence="1">
    <location>
        <begin position="31"/>
        <end position="50"/>
    </location>
</feature>
<feature type="transmembrane region" description="Helical" evidence="1">
    <location>
        <begin position="182"/>
        <end position="210"/>
    </location>
</feature>
<organism evidence="2">
    <name type="scientific">Bellilinea caldifistulae</name>
    <dbReference type="NCBI Taxonomy" id="360411"/>
    <lineage>
        <taxon>Bacteria</taxon>
        <taxon>Bacillati</taxon>
        <taxon>Chloroflexota</taxon>
        <taxon>Anaerolineae</taxon>
        <taxon>Anaerolineales</taxon>
        <taxon>Anaerolineaceae</taxon>
        <taxon>Bellilinea</taxon>
    </lineage>
</organism>
<name>A0A7C4L3D6_9CHLR</name>
<dbReference type="AlphaFoldDB" id="A0A7C4L3D6"/>
<feature type="transmembrane region" description="Helical" evidence="1">
    <location>
        <begin position="140"/>
        <end position="161"/>
    </location>
</feature>
<feature type="transmembrane region" description="Helical" evidence="1">
    <location>
        <begin position="98"/>
        <end position="120"/>
    </location>
</feature>
<accession>A0A7C4L3D6</accession>
<keyword evidence="1" id="KW-0472">Membrane</keyword>
<feature type="transmembrane region" description="Helical" evidence="1">
    <location>
        <begin position="6"/>
        <end position="24"/>
    </location>
</feature>
<keyword evidence="1" id="KW-1133">Transmembrane helix</keyword>
<sequence>MDVDFAWTAVAFILTLLTLSYLLGDNPLFRLAAYLFVGVSAGYVAVILLFEVIFPRLVVPLIFGSASEKLLAVVPAVLSVLLLFKLSPRLTTLGNPSMAFLVGSGAAVIIGGAVSGTLFGQIRGAIQPFALTQSGNVLQAGSQLMGGIILLIGTVLTLIYFQFSARRKANQQISRSAAVQAAAFGGQIFIAITLGALYAGILAAALTALIERFDFLRTAIQTFLP</sequence>
<evidence type="ECO:0000313" key="2">
    <source>
        <dbReference type="EMBL" id="HGS88623.1"/>
    </source>
</evidence>